<dbReference type="SUPFAM" id="SSF49785">
    <property type="entry name" value="Galactose-binding domain-like"/>
    <property type="match status" value="2"/>
</dbReference>
<proteinExistence type="predicted"/>
<evidence type="ECO:0000259" key="2">
    <source>
        <dbReference type="PROSITE" id="PS50022"/>
    </source>
</evidence>
<gene>
    <name evidence="3" type="ORF">GC097_13210</name>
</gene>
<feature type="domain" description="F5/8 type C" evidence="2">
    <location>
        <begin position="261"/>
        <end position="320"/>
    </location>
</feature>
<reference evidence="3 4" key="1">
    <citation type="submission" date="2019-10" db="EMBL/GenBank/DDBJ databases">
        <title>Description of Paenibacillus pedi sp. nov.</title>
        <authorList>
            <person name="Carlier A."/>
            <person name="Qi S."/>
        </authorList>
    </citation>
    <scope>NUCLEOTIDE SEQUENCE [LARGE SCALE GENOMIC DNA]</scope>
    <source>
        <strain evidence="3 4">LMG 31457</strain>
    </source>
</reference>
<feature type="region of interest" description="Disordered" evidence="1">
    <location>
        <begin position="280"/>
        <end position="300"/>
    </location>
</feature>
<dbReference type="InterPro" id="IPR000421">
    <property type="entry name" value="FA58C"/>
</dbReference>
<accession>A0ABX1ZLL3</accession>
<dbReference type="Gene3D" id="2.60.120.260">
    <property type="entry name" value="Galactose-binding domain-like"/>
    <property type="match status" value="2"/>
</dbReference>
<feature type="compositionally biased region" description="Low complexity" evidence="1">
    <location>
        <begin position="280"/>
        <end position="295"/>
    </location>
</feature>
<protein>
    <recommendedName>
        <fullName evidence="2">F5/8 type C domain-containing protein</fullName>
    </recommendedName>
</protein>
<feature type="non-terminal residue" evidence="3">
    <location>
        <position position="320"/>
    </location>
</feature>
<comment type="caution">
    <text evidence="3">The sequence shown here is derived from an EMBL/GenBank/DDBJ whole genome shotgun (WGS) entry which is preliminary data.</text>
</comment>
<dbReference type="PROSITE" id="PS50022">
    <property type="entry name" value="FA58C_3"/>
    <property type="match status" value="2"/>
</dbReference>
<evidence type="ECO:0000256" key="1">
    <source>
        <dbReference type="SAM" id="MobiDB-lite"/>
    </source>
</evidence>
<keyword evidence="4" id="KW-1185">Reference proteome</keyword>
<sequence length="320" mass="34113">MEQKYINTPKTIKIQTSADGVAWTDVKTVNGPTGTANFGFYDQYALNTDAQYVKLLFDGGSNGSTIDLLEVAINGVDMSNLFDRFQYEFKPVNAATGKYDIKAFTGVGAPIDMKDAVITVTSENQGVITVGDSNLLTTVSKGMAKIHIRVTTGGRSIEEVTYLSVDESGKIVTAPYLNKIDLTLNKNTIKLNNSIVATMNGLLSTGETADLSRAAVEYQFSDTRLSVVEGSNTIIAKGELGTGFNATVAVKVTLDGVTVISRPMTINAVVDTVPQSKMTATATSEETAGENNAASMAVDGKPGTIWHTKWNKSDVLPQSI</sequence>
<dbReference type="InterPro" id="IPR008979">
    <property type="entry name" value="Galactose-bd-like_sf"/>
</dbReference>
<name>A0ABX1ZLL3_9BACL</name>
<dbReference type="Proteomes" id="UP000618579">
    <property type="component" value="Unassembled WGS sequence"/>
</dbReference>
<organism evidence="3 4">
    <name type="scientific">Paenibacillus planticolens</name>
    <dbReference type="NCBI Taxonomy" id="2654976"/>
    <lineage>
        <taxon>Bacteria</taxon>
        <taxon>Bacillati</taxon>
        <taxon>Bacillota</taxon>
        <taxon>Bacilli</taxon>
        <taxon>Bacillales</taxon>
        <taxon>Paenibacillaceae</taxon>
        <taxon>Paenibacillus</taxon>
    </lineage>
</organism>
<feature type="domain" description="F5/8 type C" evidence="2">
    <location>
        <begin position="1"/>
        <end position="76"/>
    </location>
</feature>
<dbReference type="EMBL" id="WHNZ01000023">
    <property type="protein sequence ID" value="NOV00972.1"/>
    <property type="molecule type" value="Genomic_DNA"/>
</dbReference>
<evidence type="ECO:0000313" key="3">
    <source>
        <dbReference type="EMBL" id="NOV00972.1"/>
    </source>
</evidence>
<evidence type="ECO:0000313" key="4">
    <source>
        <dbReference type="Proteomes" id="UP000618579"/>
    </source>
</evidence>